<evidence type="ECO:0000256" key="1">
    <source>
        <dbReference type="ARBA" id="ARBA00025788"/>
    </source>
</evidence>
<dbReference type="AlphaFoldDB" id="A0A084AWJ4"/>
<feature type="region of interest" description="Disordered" evidence="2">
    <location>
        <begin position="970"/>
        <end position="1001"/>
    </location>
</feature>
<dbReference type="GO" id="GO:0005737">
    <property type="term" value="C:cytoplasm"/>
    <property type="evidence" value="ECO:0007669"/>
    <property type="project" value="UniProtKB-ARBA"/>
</dbReference>
<organism evidence="4 5">
    <name type="scientific">Stachybotrys chartarum (strain CBS 109288 / IBT 7711)</name>
    <name type="common">Toxic black mold</name>
    <name type="synonym">Stilbospora chartarum</name>
    <dbReference type="NCBI Taxonomy" id="1280523"/>
    <lineage>
        <taxon>Eukaryota</taxon>
        <taxon>Fungi</taxon>
        <taxon>Dikarya</taxon>
        <taxon>Ascomycota</taxon>
        <taxon>Pezizomycotina</taxon>
        <taxon>Sordariomycetes</taxon>
        <taxon>Hypocreomycetidae</taxon>
        <taxon>Hypocreales</taxon>
        <taxon>Stachybotryaceae</taxon>
        <taxon>Stachybotrys</taxon>
    </lineage>
</organism>
<dbReference type="InterPro" id="IPR010400">
    <property type="entry name" value="PITH_dom"/>
</dbReference>
<evidence type="ECO:0000313" key="5">
    <source>
        <dbReference type="Proteomes" id="UP000028045"/>
    </source>
</evidence>
<evidence type="ECO:0000259" key="3">
    <source>
        <dbReference type="PROSITE" id="PS51532"/>
    </source>
</evidence>
<dbReference type="Gene3D" id="2.60.120.470">
    <property type="entry name" value="PITH domain"/>
    <property type="match status" value="1"/>
</dbReference>
<name>A0A084AWJ4_STACB</name>
<evidence type="ECO:0000313" key="4">
    <source>
        <dbReference type="EMBL" id="KEY69673.1"/>
    </source>
</evidence>
<dbReference type="PROSITE" id="PS51532">
    <property type="entry name" value="PITH"/>
    <property type="match status" value="1"/>
</dbReference>
<dbReference type="PANTHER" id="PTHR12175:SF1">
    <property type="entry name" value="PITH DOMAIN-CONTAINING PROTEIN 1"/>
    <property type="match status" value="1"/>
</dbReference>
<protein>
    <recommendedName>
        <fullName evidence="3">PITH domain-containing protein</fullName>
    </recommendedName>
</protein>
<dbReference type="InterPro" id="IPR045099">
    <property type="entry name" value="PITH1-like"/>
</dbReference>
<gene>
    <name evidence="4" type="ORF">S7711_03157</name>
</gene>
<feature type="region of interest" description="Disordered" evidence="2">
    <location>
        <begin position="796"/>
        <end position="833"/>
    </location>
</feature>
<dbReference type="Pfam" id="PF06201">
    <property type="entry name" value="PITH"/>
    <property type="match status" value="1"/>
</dbReference>
<dbReference type="InterPro" id="IPR037047">
    <property type="entry name" value="PITH_dom_sf"/>
</dbReference>
<reference evidence="4 5" key="1">
    <citation type="journal article" date="2014" name="BMC Genomics">
        <title>Comparative genome sequencing reveals chemotype-specific gene clusters in the toxigenic black mold Stachybotrys.</title>
        <authorList>
            <person name="Semeiks J."/>
            <person name="Borek D."/>
            <person name="Otwinowski Z."/>
            <person name="Grishin N.V."/>
        </authorList>
    </citation>
    <scope>NUCLEOTIDE SEQUENCE [LARGE SCALE GENOMIC DNA]</scope>
    <source>
        <strain evidence="5">CBS 109288 / IBT 7711</strain>
    </source>
</reference>
<dbReference type="Pfam" id="PF10214">
    <property type="entry name" value="Rrn6_beta-prop"/>
    <property type="match status" value="1"/>
</dbReference>
<proteinExistence type="inferred from homology"/>
<dbReference type="SUPFAM" id="SSF49785">
    <property type="entry name" value="Galactose-binding domain-like"/>
    <property type="match status" value="1"/>
</dbReference>
<evidence type="ECO:0000256" key="2">
    <source>
        <dbReference type="SAM" id="MobiDB-lite"/>
    </source>
</evidence>
<dbReference type="GO" id="GO:0005634">
    <property type="term" value="C:nucleus"/>
    <property type="evidence" value="ECO:0007669"/>
    <property type="project" value="TreeGrafter"/>
</dbReference>
<dbReference type="InterPro" id="IPR008979">
    <property type="entry name" value="Galactose-bd-like_sf"/>
</dbReference>
<feature type="compositionally biased region" description="Polar residues" evidence="2">
    <location>
        <begin position="797"/>
        <end position="825"/>
    </location>
</feature>
<dbReference type="PANTHER" id="PTHR12175">
    <property type="entry name" value="AD039 HT014 THIOREDOXIN FAMILY TRP26"/>
    <property type="match status" value="1"/>
</dbReference>
<feature type="domain" description="PITH" evidence="3">
    <location>
        <begin position="1000"/>
        <end position="1176"/>
    </location>
</feature>
<dbReference type="EMBL" id="KL648516">
    <property type="protein sequence ID" value="KEY69673.1"/>
    <property type="molecule type" value="Genomic_DNA"/>
</dbReference>
<dbReference type="Proteomes" id="UP000028045">
    <property type="component" value="Unassembled WGS sequence"/>
</dbReference>
<dbReference type="InterPro" id="IPR048535">
    <property type="entry name" value="RRN6_beta-prop"/>
</dbReference>
<dbReference type="FunFam" id="2.60.120.470:FF:000003">
    <property type="entry name" value="DUF1000 domain protein (AFU_orthologue AFUA_1G09230)"/>
    <property type="match status" value="1"/>
</dbReference>
<keyword evidence="5" id="KW-1185">Reference proteome</keyword>
<accession>A0A084AWJ4</accession>
<dbReference type="OrthoDB" id="4090074at2759"/>
<dbReference type="HOGENOM" id="CLU_005807_1_0_1"/>
<sequence length="1221" mass="135249">MAEARRISGLNDGNTGLITYIPRGESEDPIGSLRTGRLTSSRPGFHFLSAQEVYPPSKTQPSETASQLWEERQMQKRWLFKSHPEVSMSTSLIQDMLSEELKCSDEELGHEKPLIALGEMTDFTHPTVARITPLLAVACGESGELLRLARMETSQWHFGDPKDATLKFPTVETEYREDQTTLICGGSPITQIKFATIHASHDLTRWLLVQNQTTTLVFKPEYYPEPVVERPEGDYLGPWPASHLSRVRPNLVLTVPHYRTGGNSHADAVIIPQFVDRPPQVAIIDKCGHWSVWNLLSPLDKDDDKMRKSLYKKGHIGAGILREWPISSSIVPKRHGILLVGAQTANHTTTSYPTDPFRRVLFWNHDQLELLHLGSDTRLDLLHLLSPKKGRVECILDVQNRPGQQHHVLILTSRNILWVDMGAGDGAAFWSRNKLILGFPHSMDGLPCLKMSICAADVDDTEMALVFVHSPKTKQMATFSIRQSSSDKFAQWHRHIVPMPFDNGGSSPGSLEAIVFQPAPLSWGTRESSASLKSSYSSRGVQYYQGIMLSRQLGVRYCIGASSAGSGLGLLPPTEKTYWSLHNSRRRIHMLRGLHRKRRKHLFTLPDCWPAAKDESPSVSSYMNVPEIQRPPSRVYYNFLRLCDAMQRSLIVPTEGSTGAMSTSLLRAVRQTYDIGIESGRLPLVSWLEISQGLDSTLDLAVHPEDIGEAIRSVQDDIGENLFVNTPGIPDQAVTMHNIEHIDSFLCQLWVDSLRGVIPQTSLAVLRNHTTEVAAAIFLSTRGVMVPSVALNPATGAESTYRSSQPTQSSFTHVGSSQATTMSIPSSPPVFGATAPDEAVRRLQLLAPSLQPGKLGALKEDRIIKRWPVERGVGTQEYRSSVAIATEKQFDEVRQRKQRGETRKKALAERYKRLSGIGSSAAGGRAAPSDAVGTYSTPAGPAQVMSNSTSHYIPIAFICFLSEVVPHTEAQRQPHLDMSHCHDEHDGHDHGHHGHEHDHSDDITPALQSSLYEQISFDDIITLNESVTDAGKAVVKKTWVERLDPEPELASDADEQLLMTVPFTEQVKLHSILLRTSPSASAPRTLHLYINRDDLDFSAAEDATPVQALELSQTADVQEIPVKRALFGRVQRLTLFFVDNFGDGDEDVTRISYVGFKGEWTRLGRAPTNILYEAAAQPGDHKIKGTSVNQMGSGIGGRGPGVSLATLPFPYMVYMSALKFK</sequence>
<comment type="similarity">
    <text evidence="1">Belongs to the PITHD1 family.</text>
</comment>